<reference evidence="5" key="1">
    <citation type="journal article" date="2020" name="Stud. Mycol.">
        <title>101 Dothideomycetes genomes: a test case for predicting lifestyles and emergence of pathogens.</title>
        <authorList>
            <person name="Haridas S."/>
            <person name="Albert R."/>
            <person name="Binder M."/>
            <person name="Bloem J."/>
            <person name="Labutti K."/>
            <person name="Salamov A."/>
            <person name="Andreopoulos B."/>
            <person name="Baker S."/>
            <person name="Barry K."/>
            <person name="Bills G."/>
            <person name="Bluhm B."/>
            <person name="Cannon C."/>
            <person name="Castanera R."/>
            <person name="Culley D."/>
            <person name="Daum C."/>
            <person name="Ezra D."/>
            <person name="Gonzalez J."/>
            <person name="Henrissat B."/>
            <person name="Kuo A."/>
            <person name="Liang C."/>
            <person name="Lipzen A."/>
            <person name="Lutzoni F."/>
            <person name="Magnuson J."/>
            <person name="Mondo S."/>
            <person name="Nolan M."/>
            <person name="Ohm R."/>
            <person name="Pangilinan J."/>
            <person name="Park H.-J."/>
            <person name="Ramirez L."/>
            <person name="Alfaro M."/>
            <person name="Sun H."/>
            <person name="Tritt A."/>
            <person name="Yoshinaga Y."/>
            <person name="Zwiers L.-H."/>
            <person name="Turgeon B."/>
            <person name="Goodwin S."/>
            <person name="Spatafora J."/>
            <person name="Crous P."/>
            <person name="Grigoriev I."/>
        </authorList>
    </citation>
    <scope>NUCLEOTIDE SEQUENCE</scope>
    <source>
        <strain evidence="5">CBS 115976</strain>
    </source>
</reference>
<dbReference type="InterPro" id="IPR029063">
    <property type="entry name" value="SAM-dependent_MTases_sf"/>
</dbReference>
<dbReference type="CDD" id="cd02440">
    <property type="entry name" value="AdoMet_MTases"/>
    <property type="match status" value="1"/>
</dbReference>
<evidence type="ECO:0000256" key="3">
    <source>
        <dbReference type="ARBA" id="ARBA00022691"/>
    </source>
</evidence>
<organism evidence="5 6">
    <name type="scientific">Microthyrium microscopicum</name>
    <dbReference type="NCBI Taxonomy" id="703497"/>
    <lineage>
        <taxon>Eukaryota</taxon>
        <taxon>Fungi</taxon>
        <taxon>Dikarya</taxon>
        <taxon>Ascomycota</taxon>
        <taxon>Pezizomycotina</taxon>
        <taxon>Dothideomycetes</taxon>
        <taxon>Dothideomycetes incertae sedis</taxon>
        <taxon>Microthyriales</taxon>
        <taxon>Microthyriaceae</taxon>
        <taxon>Microthyrium</taxon>
    </lineage>
</organism>
<dbReference type="SUPFAM" id="SSF53335">
    <property type="entry name" value="S-adenosyl-L-methionine-dependent methyltransferases"/>
    <property type="match status" value="1"/>
</dbReference>
<keyword evidence="6" id="KW-1185">Reference proteome</keyword>
<dbReference type="Proteomes" id="UP000799302">
    <property type="component" value="Unassembled WGS sequence"/>
</dbReference>
<comment type="similarity">
    <text evidence="4">Belongs to the class I-like SAM-binding methyltransferase superfamily.</text>
</comment>
<dbReference type="GO" id="GO:0016740">
    <property type="term" value="F:transferase activity"/>
    <property type="evidence" value="ECO:0007669"/>
    <property type="project" value="UniProtKB-KW"/>
</dbReference>
<keyword evidence="2" id="KW-0808">Transferase</keyword>
<evidence type="ECO:0000256" key="4">
    <source>
        <dbReference type="ARBA" id="ARBA00038314"/>
    </source>
</evidence>
<sequence length="357" mass="40921">MQSRLRKITPWTWWRYPDDPINRGGGYNSYPAPHDTEPPPSILRVLLWKVYPEASKRIIDLRYWRDTHAPLSLKDELFWRDHTGIDDSDELEQCFREVQEATWQVVQELCFARFWFLKNIIAANPYYRELQHAARQGATIVDLGCGLGQDLRRLRADGATGELIGVDRHPKLWELGCSLFKNEDPEKSFSFVELDIRSKQPGLEDLPLSALGQFLDKADIYLLNDVLSFLGGKYVGAILDSINRASRVGTKMYGWVVGQVGEPPEKKFGKGFGKEFGDGGRGAVFTLKTFCNILASPDYGEQTIKWDVRAQLIGFDQLGLDQEDQDWFGGTFFWDTRYPDRLPNELKAICFIAERVE</sequence>
<evidence type="ECO:0000256" key="2">
    <source>
        <dbReference type="ARBA" id="ARBA00022679"/>
    </source>
</evidence>
<protein>
    <recommendedName>
        <fullName evidence="7">Methyltransferase domain-containing protein</fullName>
    </recommendedName>
</protein>
<accession>A0A6A6U2F3</accession>
<evidence type="ECO:0000313" key="6">
    <source>
        <dbReference type="Proteomes" id="UP000799302"/>
    </source>
</evidence>
<dbReference type="OrthoDB" id="2094832at2759"/>
<dbReference type="Gene3D" id="3.40.50.150">
    <property type="entry name" value="Vaccinia Virus protein VP39"/>
    <property type="match status" value="1"/>
</dbReference>
<dbReference type="PANTHER" id="PTHR35897:SF1">
    <property type="entry name" value="METHYLTRANSFERASE AUSD"/>
    <property type="match status" value="1"/>
</dbReference>
<evidence type="ECO:0008006" key="7">
    <source>
        <dbReference type="Google" id="ProtNLM"/>
    </source>
</evidence>
<evidence type="ECO:0000256" key="1">
    <source>
        <dbReference type="ARBA" id="ARBA00005179"/>
    </source>
</evidence>
<comment type="pathway">
    <text evidence="1">Secondary metabolite biosynthesis.</text>
</comment>
<dbReference type="AlphaFoldDB" id="A0A6A6U2F3"/>
<name>A0A6A6U2F3_9PEZI</name>
<proteinExistence type="inferred from homology"/>
<evidence type="ECO:0000313" key="5">
    <source>
        <dbReference type="EMBL" id="KAF2666475.1"/>
    </source>
</evidence>
<dbReference type="InterPro" id="IPR051654">
    <property type="entry name" value="Meroterpenoid_MTases"/>
</dbReference>
<gene>
    <name evidence="5" type="ORF">BT63DRAFT_428239</name>
</gene>
<keyword evidence="3" id="KW-0949">S-adenosyl-L-methionine</keyword>
<dbReference type="EMBL" id="MU004239">
    <property type="protein sequence ID" value="KAF2666475.1"/>
    <property type="molecule type" value="Genomic_DNA"/>
</dbReference>
<dbReference type="PANTHER" id="PTHR35897">
    <property type="entry name" value="METHYLTRANSFERASE AUSD"/>
    <property type="match status" value="1"/>
</dbReference>